<comment type="caution">
    <text evidence="1">The sequence shown here is derived from an EMBL/GenBank/DDBJ whole genome shotgun (WGS) entry which is preliminary data.</text>
</comment>
<dbReference type="EMBL" id="ATNB01000111">
    <property type="protein sequence ID" value="EPP35127.1"/>
    <property type="molecule type" value="Genomic_DNA"/>
</dbReference>
<evidence type="ECO:0000313" key="2">
    <source>
        <dbReference type="Proteomes" id="UP000016200"/>
    </source>
</evidence>
<sequence length="34" mass="3539">MAKDLTSWGYGEMIPGLSDESISSQVSSSCGPDC</sequence>
<feature type="non-terminal residue" evidence="1">
    <location>
        <position position="34"/>
    </location>
</feature>
<name>S7J501_9CHLA</name>
<dbReference type="AlphaFoldDB" id="S7J501"/>
<reference evidence="1 2" key="1">
    <citation type="submission" date="2013-04" db="EMBL/GenBank/DDBJ databases">
        <title>Genome sequence of Chlamydia psittaci 10-1398/11.</title>
        <authorList>
            <person name="Huot-Creasy H."/>
            <person name="McCracken C.L."/>
            <person name="Humphries M."/>
            <person name="Sachse K."/>
            <person name="Laroucau K."/>
            <person name="Bavoil P."/>
            <person name="Myers G.S."/>
        </authorList>
    </citation>
    <scope>NUCLEOTIDE SEQUENCE [LARGE SCALE GENOMIC DNA]</scope>
    <source>
        <strain evidence="1 2">10_1398_11</strain>
    </source>
</reference>
<protein>
    <submittedName>
        <fullName evidence="1">Uncharacterized protein</fullName>
    </submittedName>
</protein>
<gene>
    <name evidence="1" type="ORF">CP10139811_1261</name>
</gene>
<dbReference type="Proteomes" id="UP000016200">
    <property type="component" value="Unassembled WGS sequence"/>
</dbReference>
<proteinExistence type="predicted"/>
<accession>S7J501</accession>
<evidence type="ECO:0000313" key="1">
    <source>
        <dbReference type="EMBL" id="EPP35127.1"/>
    </source>
</evidence>
<dbReference type="HOGENOM" id="CLU_3378333_0_0_0"/>
<organism evidence="1 2">
    <name type="scientific">Chlamydia ibidis</name>
    <dbReference type="NCBI Taxonomy" id="1405396"/>
    <lineage>
        <taxon>Bacteria</taxon>
        <taxon>Pseudomonadati</taxon>
        <taxon>Chlamydiota</taxon>
        <taxon>Chlamydiia</taxon>
        <taxon>Chlamydiales</taxon>
        <taxon>Chlamydiaceae</taxon>
        <taxon>Chlamydia/Chlamydophila group</taxon>
        <taxon>Chlamydia</taxon>
    </lineage>
</organism>